<protein>
    <submittedName>
        <fullName evidence="2">Cupin domain-containing protein</fullName>
    </submittedName>
</protein>
<dbReference type="SUPFAM" id="SSF51182">
    <property type="entry name" value="RmlC-like cupins"/>
    <property type="match status" value="1"/>
</dbReference>
<reference evidence="3" key="1">
    <citation type="submission" date="2016-10" db="EMBL/GenBank/DDBJ databases">
        <authorList>
            <person name="Varghese N."/>
            <person name="Submissions S."/>
        </authorList>
    </citation>
    <scope>NUCLEOTIDE SEQUENCE [LARGE SCALE GENOMIC DNA]</scope>
    <source>
        <strain evidence="3">DSM 26424</strain>
    </source>
</reference>
<dbReference type="RefSeq" id="WP_089851415.1">
    <property type="nucleotide sequence ID" value="NZ_FNEJ01000028.1"/>
</dbReference>
<evidence type="ECO:0000259" key="1">
    <source>
        <dbReference type="Pfam" id="PF07883"/>
    </source>
</evidence>
<accession>A0A1G8T8M6</accession>
<dbReference type="Pfam" id="PF07883">
    <property type="entry name" value="Cupin_2"/>
    <property type="match status" value="1"/>
</dbReference>
<proteinExistence type="predicted"/>
<name>A0A1G8T8M6_9RHOB</name>
<dbReference type="Gene3D" id="2.60.120.10">
    <property type="entry name" value="Jelly Rolls"/>
    <property type="match status" value="1"/>
</dbReference>
<gene>
    <name evidence="2" type="ORF">SAMN04487993_102860</name>
</gene>
<dbReference type="InterPro" id="IPR014710">
    <property type="entry name" value="RmlC-like_jellyroll"/>
</dbReference>
<dbReference type="Proteomes" id="UP000199093">
    <property type="component" value="Unassembled WGS sequence"/>
</dbReference>
<dbReference type="EMBL" id="FNEJ01000028">
    <property type="protein sequence ID" value="SDJ37926.1"/>
    <property type="molecule type" value="Genomic_DNA"/>
</dbReference>
<dbReference type="STRING" id="555512.SAMN04487993_102860"/>
<sequence>MTTHPERLSFADWARLPGLWSGRVEGQRFGTEVTVLFVALDQPGSGPKLHVHPYDELFIIRRGRARYTIGDEVIEAGEGDILFGPAEVPHRFEVLEAPFESTDIHLSERWIQIDLE</sequence>
<feature type="domain" description="Cupin type-2" evidence="1">
    <location>
        <begin position="42"/>
        <end position="94"/>
    </location>
</feature>
<evidence type="ECO:0000313" key="2">
    <source>
        <dbReference type="EMBL" id="SDJ37926.1"/>
    </source>
</evidence>
<keyword evidence="3" id="KW-1185">Reference proteome</keyword>
<dbReference type="InterPro" id="IPR011051">
    <property type="entry name" value="RmlC_Cupin_sf"/>
</dbReference>
<organism evidence="2 3">
    <name type="scientific">Salipiger marinus</name>
    <dbReference type="NCBI Taxonomy" id="555512"/>
    <lineage>
        <taxon>Bacteria</taxon>
        <taxon>Pseudomonadati</taxon>
        <taxon>Pseudomonadota</taxon>
        <taxon>Alphaproteobacteria</taxon>
        <taxon>Rhodobacterales</taxon>
        <taxon>Roseobacteraceae</taxon>
        <taxon>Salipiger</taxon>
    </lineage>
</organism>
<evidence type="ECO:0000313" key="3">
    <source>
        <dbReference type="Proteomes" id="UP000199093"/>
    </source>
</evidence>
<dbReference type="InterPro" id="IPR013096">
    <property type="entry name" value="Cupin_2"/>
</dbReference>
<dbReference type="AlphaFoldDB" id="A0A1G8T8M6"/>
<dbReference type="OrthoDB" id="9798709at2"/>